<dbReference type="GO" id="GO:0004803">
    <property type="term" value="F:transposase activity"/>
    <property type="evidence" value="ECO:0007669"/>
    <property type="project" value="InterPro"/>
</dbReference>
<accession>A0A7M2XW41</accession>
<evidence type="ECO:0000259" key="2">
    <source>
        <dbReference type="Pfam" id="PF01526"/>
    </source>
</evidence>
<dbReference type="RefSeq" id="WP_082331856.1">
    <property type="nucleotide sequence ID" value="NZ_CP022208.1"/>
</dbReference>
<proteinExistence type="predicted"/>
<dbReference type="Pfam" id="PF01526">
    <property type="entry name" value="DDE_Tnp_Tn3"/>
    <property type="match status" value="1"/>
</dbReference>
<dbReference type="Proteomes" id="UP000593818">
    <property type="component" value="Plasmid pRh5Ap-243"/>
</dbReference>
<evidence type="ECO:0000256" key="1">
    <source>
        <dbReference type="SAM" id="MobiDB-lite"/>
    </source>
</evidence>
<name>A0A7M2XW41_9NOCA</name>
<feature type="region of interest" description="Disordered" evidence="1">
    <location>
        <begin position="63"/>
        <end position="82"/>
    </location>
</feature>
<geneLocation type="plasmid" evidence="3 4">
    <name>pRh5Ap-243</name>
</geneLocation>
<dbReference type="GO" id="GO:0006313">
    <property type="term" value="P:DNA transposition"/>
    <property type="evidence" value="ECO:0007669"/>
    <property type="project" value="InterPro"/>
</dbReference>
<reference evidence="3 4" key="1">
    <citation type="submission" date="2020-10" db="EMBL/GenBank/DDBJ databases">
        <title>Whole genome sequence of oil-degrading bacteria Rhodococcus pyridinivorans strain 5Ap.</title>
        <authorList>
            <person name="Akhremchuk A.E."/>
            <person name="Valentovich L.N."/>
            <person name="Charniauskaya M.I."/>
            <person name="Bukliarevich H.A."/>
            <person name="Titok M.A."/>
        </authorList>
    </citation>
    <scope>NUCLEOTIDE SEQUENCE [LARGE SCALE GENOMIC DNA]</scope>
    <source>
        <strain evidence="3 4">5Ap</strain>
        <plasmid evidence="3 4">pRh5Ap-243</plasmid>
    </source>
</reference>
<sequence length="82" mass="9445">MRNRHDLNFYRPEASARYQHIDSLFGDNVLDWALLETHRPDLMCTVPSTRDGRLSSVTRLRKLGNHSRNKARISAHRGQSSG</sequence>
<organism evidence="3 4">
    <name type="scientific">Rhodococcus pyridinivorans</name>
    <dbReference type="NCBI Taxonomy" id="103816"/>
    <lineage>
        <taxon>Bacteria</taxon>
        <taxon>Bacillati</taxon>
        <taxon>Actinomycetota</taxon>
        <taxon>Actinomycetes</taxon>
        <taxon>Mycobacteriales</taxon>
        <taxon>Nocardiaceae</taxon>
        <taxon>Rhodococcus</taxon>
    </lineage>
</organism>
<evidence type="ECO:0000313" key="4">
    <source>
        <dbReference type="Proteomes" id="UP000593818"/>
    </source>
</evidence>
<keyword evidence="4" id="KW-1185">Reference proteome</keyword>
<dbReference type="EMBL" id="CP063452">
    <property type="protein sequence ID" value="QOW01818.1"/>
    <property type="molecule type" value="Genomic_DNA"/>
</dbReference>
<feature type="domain" description="Tn3 transposase DDE" evidence="2">
    <location>
        <begin position="1"/>
        <end position="75"/>
    </location>
</feature>
<evidence type="ECO:0000313" key="3">
    <source>
        <dbReference type="EMBL" id="QOW01818.1"/>
    </source>
</evidence>
<protein>
    <submittedName>
        <fullName evidence="3">Tn3 family transposase</fullName>
    </submittedName>
</protein>
<feature type="compositionally biased region" description="Basic residues" evidence="1">
    <location>
        <begin position="63"/>
        <end position="75"/>
    </location>
</feature>
<gene>
    <name evidence="3" type="ORF">INP59_25925</name>
</gene>
<keyword evidence="3" id="KW-0614">Plasmid</keyword>
<dbReference type="InterPro" id="IPR002513">
    <property type="entry name" value="Tn3_Tnp_DDE_dom"/>
</dbReference>
<dbReference type="AlphaFoldDB" id="A0A7M2XW41"/>